<evidence type="ECO:0000259" key="6">
    <source>
        <dbReference type="Pfam" id="PF06398"/>
    </source>
</evidence>
<feature type="compositionally biased region" description="Pro residues" evidence="5">
    <location>
        <begin position="83"/>
        <end position="93"/>
    </location>
</feature>
<feature type="region of interest" description="Disordered" evidence="5">
    <location>
        <begin position="490"/>
        <end position="521"/>
    </location>
</feature>
<feature type="domain" description="TECPR1-like DysF" evidence="6">
    <location>
        <begin position="319"/>
        <end position="411"/>
    </location>
</feature>
<feature type="compositionally biased region" description="Low complexity" evidence="5">
    <location>
        <begin position="49"/>
        <end position="61"/>
    </location>
</feature>
<feature type="region of interest" description="Disordered" evidence="5">
    <location>
        <begin position="154"/>
        <end position="206"/>
    </location>
</feature>
<feature type="domain" description="TECPR1-like DysF" evidence="6">
    <location>
        <begin position="435"/>
        <end position="529"/>
    </location>
</feature>
<dbReference type="OrthoDB" id="74314at2759"/>
<feature type="region of interest" description="Disordered" evidence="5">
    <location>
        <begin position="49"/>
        <end position="138"/>
    </location>
</feature>
<reference evidence="7 8" key="1">
    <citation type="journal article" date="2014" name="Genome Biol. Evol.">
        <title>Comparative genomics and transcriptomics analyses reveal divergent lifestyle features of nematode endoparasitic fungus Hirsutella minnesotensis.</title>
        <authorList>
            <person name="Lai Y."/>
            <person name="Liu K."/>
            <person name="Zhang X."/>
            <person name="Zhang X."/>
            <person name="Li K."/>
            <person name="Wang N."/>
            <person name="Shu C."/>
            <person name="Wu Y."/>
            <person name="Wang C."/>
            <person name="Bushley K.E."/>
            <person name="Xiang M."/>
            <person name="Liu X."/>
        </authorList>
    </citation>
    <scope>NUCLEOTIDE SEQUENCE [LARGE SCALE GENOMIC DNA]</scope>
    <source>
        <strain evidence="7 8">3608</strain>
    </source>
</reference>
<dbReference type="AlphaFoldDB" id="A0A0F8A1L8"/>
<evidence type="ECO:0000313" key="8">
    <source>
        <dbReference type="Proteomes" id="UP000054481"/>
    </source>
</evidence>
<protein>
    <recommendedName>
        <fullName evidence="6">TECPR1-like DysF domain-containing protein</fullName>
    </recommendedName>
</protein>
<feature type="compositionally biased region" description="Polar residues" evidence="5">
    <location>
        <begin position="66"/>
        <end position="82"/>
    </location>
</feature>
<keyword evidence="2" id="KW-0812">Transmembrane</keyword>
<keyword evidence="3" id="KW-1133">Transmembrane helix</keyword>
<comment type="subcellular location">
    <subcellularLocation>
        <location evidence="1">Membrane</location>
        <topology evidence="1">Multi-pass membrane protein</topology>
    </subcellularLocation>
</comment>
<proteinExistence type="predicted"/>
<dbReference type="PANTHER" id="PTHR28304">
    <property type="entry name" value="PEROXISOMAL MEMBRANE PROTEIN PEX29"/>
    <property type="match status" value="1"/>
</dbReference>
<evidence type="ECO:0000256" key="4">
    <source>
        <dbReference type="ARBA" id="ARBA00023136"/>
    </source>
</evidence>
<keyword evidence="4" id="KW-0472">Membrane</keyword>
<name>A0A0F8A1L8_9HYPO</name>
<evidence type="ECO:0000256" key="3">
    <source>
        <dbReference type="ARBA" id="ARBA00022989"/>
    </source>
</evidence>
<accession>A0A0F8A1L8</accession>
<keyword evidence="8" id="KW-1185">Reference proteome</keyword>
<dbReference type="GO" id="GO:0007031">
    <property type="term" value="P:peroxisome organization"/>
    <property type="evidence" value="ECO:0007669"/>
    <property type="project" value="UniProtKB-ARBA"/>
</dbReference>
<organism evidence="7 8">
    <name type="scientific">Hirsutella minnesotensis 3608</name>
    <dbReference type="NCBI Taxonomy" id="1043627"/>
    <lineage>
        <taxon>Eukaryota</taxon>
        <taxon>Fungi</taxon>
        <taxon>Dikarya</taxon>
        <taxon>Ascomycota</taxon>
        <taxon>Pezizomycotina</taxon>
        <taxon>Sordariomycetes</taxon>
        <taxon>Hypocreomycetidae</taxon>
        <taxon>Hypocreales</taxon>
        <taxon>Ophiocordycipitaceae</taxon>
        <taxon>Hirsutella</taxon>
    </lineage>
</organism>
<dbReference type="Proteomes" id="UP000054481">
    <property type="component" value="Unassembled WGS sequence"/>
</dbReference>
<dbReference type="EMBL" id="KQ030512">
    <property type="protein sequence ID" value="KJZ76322.1"/>
    <property type="molecule type" value="Genomic_DNA"/>
</dbReference>
<feature type="compositionally biased region" description="Basic residues" evidence="5">
    <location>
        <begin position="105"/>
        <end position="123"/>
    </location>
</feature>
<sequence>MALSGASVAPLQYSYDLEDNPSTVHVTWMTDSLGIFPRDEYFAAPAAELNAAQQSTASAQTEDVPPSQSAPPTRAASSNAPRTPSPHLKPPLAKPAQSTALRGRDVHRHHGRVHGRHHQRRRAGPVSRAPAAAAADGQRVGRLDAYAVALVAKDGPARRTGRHSRKGRHPRPARREVNRLPGGTSRHRELTRTSNPQAPAASHPRRRRLWLRRAHCRRQWRVDVCAAADVQPDDHVVQLSAIQRAHRRRLPVPGRRRAPAGVAPALTHAVAAGRLLLRLPGPVPAAGAANGRGAAGRARALLRGPASGAASRHAVERAGRKELSKDFFRNMRDLQNSMADFTHAHDKVVDLLVPVTNFSDEALSSTVFLLLFTGGVLTTIAAHVVPWRLVALVGGWALVLGGHPSVKALVHAQRRQHLEPREARARTWLDRWIADDDVLPPQGWEWSEKKWALDLWSREWVEERIITGVEVETEGERWVYDMYDERDDRTGVVDYPDRPKVKNPLQPSWEEGEDGSGRRGEWRRRRWVRLVKRKAAPPNPS</sequence>
<evidence type="ECO:0000256" key="5">
    <source>
        <dbReference type="SAM" id="MobiDB-lite"/>
    </source>
</evidence>
<dbReference type="InterPro" id="IPR010482">
    <property type="entry name" value="TECPR1-like_DysF"/>
</dbReference>
<dbReference type="InterPro" id="IPR052816">
    <property type="entry name" value="Peroxisomal_Membrane_PEX28-32"/>
</dbReference>
<evidence type="ECO:0000256" key="1">
    <source>
        <dbReference type="ARBA" id="ARBA00004141"/>
    </source>
</evidence>
<dbReference type="GO" id="GO:0005778">
    <property type="term" value="C:peroxisomal membrane"/>
    <property type="evidence" value="ECO:0007669"/>
    <property type="project" value="TreeGrafter"/>
</dbReference>
<dbReference type="PANTHER" id="PTHR28304:SF2">
    <property type="entry name" value="PEROXISOMAL MEMBRANE PROTEIN PEX29"/>
    <property type="match status" value="1"/>
</dbReference>
<evidence type="ECO:0000256" key="2">
    <source>
        <dbReference type="ARBA" id="ARBA00022692"/>
    </source>
</evidence>
<gene>
    <name evidence="7" type="ORF">HIM_04404</name>
</gene>
<feature type="compositionally biased region" description="Basic and acidic residues" evidence="5">
    <location>
        <begin position="490"/>
        <end position="500"/>
    </location>
</feature>
<dbReference type="Pfam" id="PF06398">
    <property type="entry name" value="Pex24p"/>
    <property type="match status" value="2"/>
</dbReference>
<feature type="compositionally biased region" description="Low complexity" evidence="5">
    <location>
        <begin position="124"/>
        <end position="138"/>
    </location>
</feature>
<evidence type="ECO:0000313" key="7">
    <source>
        <dbReference type="EMBL" id="KJZ76322.1"/>
    </source>
</evidence>
<feature type="compositionally biased region" description="Basic residues" evidence="5">
    <location>
        <begin position="159"/>
        <end position="172"/>
    </location>
</feature>